<dbReference type="EMBL" id="VSSQ01094288">
    <property type="protein sequence ID" value="MPN38826.1"/>
    <property type="molecule type" value="Genomic_DNA"/>
</dbReference>
<gene>
    <name evidence="2" type="ORF">SDC9_186351</name>
</gene>
<organism evidence="2">
    <name type="scientific">bioreactor metagenome</name>
    <dbReference type="NCBI Taxonomy" id="1076179"/>
    <lineage>
        <taxon>unclassified sequences</taxon>
        <taxon>metagenomes</taxon>
        <taxon>ecological metagenomes</taxon>
    </lineage>
</organism>
<name>A0A645HJQ0_9ZZZZ</name>
<reference evidence="2" key="1">
    <citation type="submission" date="2019-08" db="EMBL/GenBank/DDBJ databases">
        <authorList>
            <person name="Kucharzyk K."/>
            <person name="Murdoch R.W."/>
            <person name="Higgins S."/>
            <person name="Loffler F."/>
        </authorList>
    </citation>
    <scope>NUCLEOTIDE SEQUENCE</scope>
</reference>
<evidence type="ECO:0000313" key="2">
    <source>
        <dbReference type="EMBL" id="MPN38826.1"/>
    </source>
</evidence>
<evidence type="ECO:0000256" key="1">
    <source>
        <dbReference type="SAM" id="MobiDB-lite"/>
    </source>
</evidence>
<feature type="region of interest" description="Disordered" evidence="1">
    <location>
        <begin position="32"/>
        <end position="66"/>
    </location>
</feature>
<comment type="caution">
    <text evidence="2">The sequence shown here is derived from an EMBL/GenBank/DDBJ whole genome shotgun (WGS) entry which is preliminary data.</text>
</comment>
<protein>
    <recommendedName>
        <fullName evidence="3">Trigger factor C-terminal domain-containing protein</fullName>
    </recommendedName>
</protein>
<dbReference type="AlphaFoldDB" id="A0A645HJQ0"/>
<proteinExistence type="predicted"/>
<sequence>MELEKIKQLVPAEEIKGDLVRQKAMELVRSSAVVGEPEAQEADAEEAPAKPKRKSTKKAAEPASEE</sequence>
<accession>A0A645HJQ0</accession>
<evidence type="ECO:0008006" key="3">
    <source>
        <dbReference type="Google" id="ProtNLM"/>
    </source>
</evidence>